<evidence type="ECO:0000313" key="2">
    <source>
        <dbReference type="EMBL" id="WOG82562.1"/>
    </source>
</evidence>
<name>A0A166GLK2_DAUCS</name>
<feature type="region of interest" description="Disordered" evidence="1">
    <location>
        <begin position="337"/>
        <end position="360"/>
    </location>
</feature>
<dbReference type="CDD" id="cd06410">
    <property type="entry name" value="PB1_UP2"/>
    <property type="match status" value="1"/>
</dbReference>
<dbReference type="Gramene" id="KZN09090">
    <property type="protein sequence ID" value="KZN09090"/>
    <property type="gene ID" value="DCAR_001746"/>
</dbReference>
<dbReference type="PANTHER" id="PTHR31066:SF47">
    <property type="entry name" value="PB1 DOMAIN-CONTAINING PROTEIN"/>
    <property type="match status" value="1"/>
</dbReference>
<dbReference type="SUPFAM" id="SSF54277">
    <property type="entry name" value="CAD &amp; PB1 domains"/>
    <property type="match status" value="1"/>
</dbReference>
<accession>A0A166GLK2</accession>
<evidence type="ECO:0000313" key="3">
    <source>
        <dbReference type="Proteomes" id="UP000077755"/>
    </source>
</evidence>
<feature type="region of interest" description="Disordered" evidence="1">
    <location>
        <begin position="251"/>
        <end position="290"/>
    </location>
</feature>
<reference evidence="2" key="2">
    <citation type="submission" date="2022-03" db="EMBL/GenBank/DDBJ databases">
        <title>Draft title - Genomic analysis of global carrot germplasm unveils the trajectory of domestication and the origin of high carotenoid orange carrot.</title>
        <authorList>
            <person name="Iorizzo M."/>
            <person name="Ellison S."/>
            <person name="Senalik D."/>
            <person name="Macko-Podgorni A."/>
            <person name="Grzebelus D."/>
            <person name="Bostan H."/>
            <person name="Rolling W."/>
            <person name="Curaba J."/>
            <person name="Simon P."/>
        </authorList>
    </citation>
    <scope>NUCLEOTIDE SEQUENCE</scope>
    <source>
        <tissue evidence="2">Leaf</tissue>
    </source>
</reference>
<dbReference type="OMA" id="PQIEGDM"/>
<sequence length="360" mass="40479">MNGIRAEEKLTKIAGESGPASPKHKVKFLCSYGGKILPRPFDNHLKYVGGETRVISISHDSSFSELMKKLASLVEGDMILKYQLLPEEFDILVSVKSDEDIRHMFEECERHSTGGTPRLRAFLFPANPTIIENRSMEPQALEQRYIDAINGIVRAPTPVKPVPLITNFSSFSIASPCSSPRSPDSYTTETIRPMPVPSGRPLMTRVHSSPSISNMSTLSQNLVNPRQPTQNQHHHHYKPTAMAPQFSHPHLHHQQYNQTSYLQPTKPPVDAPRSGQVPERFSKVRSMGRAETSRYHMDNVQNHYYSTIRQHRGNMNSSKYIYDDYVGGYGEGRTDTLSISPHSRSPSQGLLGTKTWDSAL</sequence>
<dbReference type="PANTHER" id="PTHR31066">
    <property type="entry name" value="OS05G0427100 PROTEIN-RELATED"/>
    <property type="match status" value="1"/>
</dbReference>
<dbReference type="Proteomes" id="UP000077755">
    <property type="component" value="Chromosome 1"/>
</dbReference>
<reference evidence="2" key="1">
    <citation type="journal article" date="2016" name="Nat. Genet.">
        <title>A high-quality carrot genome assembly provides new insights into carotenoid accumulation and asterid genome evolution.</title>
        <authorList>
            <person name="Iorizzo M."/>
            <person name="Ellison S."/>
            <person name="Senalik D."/>
            <person name="Zeng P."/>
            <person name="Satapoomin P."/>
            <person name="Huang J."/>
            <person name="Bowman M."/>
            <person name="Iovene M."/>
            <person name="Sanseverino W."/>
            <person name="Cavagnaro P."/>
            <person name="Yildiz M."/>
            <person name="Macko-Podgorni A."/>
            <person name="Moranska E."/>
            <person name="Grzebelus E."/>
            <person name="Grzebelus D."/>
            <person name="Ashrafi H."/>
            <person name="Zheng Z."/>
            <person name="Cheng S."/>
            <person name="Spooner D."/>
            <person name="Van Deynze A."/>
            <person name="Simon P."/>
        </authorList>
    </citation>
    <scope>NUCLEOTIDE SEQUENCE</scope>
    <source>
        <tissue evidence="2">Leaf</tissue>
    </source>
</reference>
<dbReference type="SMART" id="SM00666">
    <property type="entry name" value="PB1"/>
    <property type="match status" value="1"/>
</dbReference>
<protein>
    <submittedName>
        <fullName evidence="2">Uncharacterized protein</fullName>
    </submittedName>
</protein>
<dbReference type="Pfam" id="PF00564">
    <property type="entry name" value="PB1"/>
    <property type="match status" value="1"/>
</dbReference>
<dbReference type="InterPro" id="IPR000270">
    <property type="entry name" value="PB1_dom"/>
</dbReference>
<organism evidence="2 3">
    <name type="scientific">Daucus carota subsp. sativus</name>
    <name type="common">Carrot</name>
    <dbReference type="NCBI Taxonomy" id="79200"/>
    <lineage>
        <taxon>Eukaryota</taxon>
        <taxon>Viridiplantae</taxon>
        <taxon>Streptophyta</taxon>
        <taxon>Embryophyta</taxon>
        <taxon>Tracheophyta</taxon>
        <taxon>Spermatophyta</taxon>
        <taxon>Magnoliopsida</taxon>
        <taxon>eudicotyledons</taxon>
        <taxon>Gunneridae</taxon>
        <taxon>Pentapetalae</taxon>
        <taxon>asterids</taxon>
        <taxon>campanulids</taxon>
        <taxon>Apiales</taxon>
        <taxon>Apiaceae</taxon>
        <taxon>Apioideae</taxon>
        <taxon>Scandiceae</taxon>
        <taxon>Daucinae</taxon>
        <taxon>Daucus</taxon>
        <taxon>Daucus sect. Daucus</taxon>
    </lineage>
</organism>
<dbReference type="Gene3D" id="3.10.20.90">
    <property type="entry name" value="Phosphatidylinositol 3-kinase Catalytic Subunit, Chain A, domain 1"/>
    <property type="match status" value="1"/>
</dbReference>
<dbReference type="AlphaFoldDB" id="A0A166GLK2"/>
<proteinExistence type="predicted"/>
<gene>
    <name evidence="2" type="ORF">DCAR_0101727</name>
</gene>
<dbReference type="EMBL" id="CP093343">
    <property type="protein sequence ID" value="WOG82562.1"/>
    <property type="molecule type" value="Genomic_DNA"/>
</dbReference>
<keyword evidence="3" id="KW-1185">Reference proteome</keyword>
<feature type="region of interest" description="Disordered" evidence="1">
    <location>
        <begin position="176"/>
        <end position="200"/>
    </location>
</feature>
<dbReference type="InterPro" id="IPR053198">
    <property type="entry name" value="Gynoecium_Dev_Regulator"/>
</dbReference>
<evidence type="ECO:0000256" key="1">
    <source>
        <dbReference type="SAM" id="MobiDB-lite"/>
    </source>
</evidence>
<feature type="compositionally biased region" description="Polar residues" evidence="1">
    <location>
        <begin position="254"/>
        <end position="263"/>
    </location>
</feature>
<feature type="compositionally biased region" description="Polar residues" evidence="1">
    <location>
        <begin position="337"/>
        <end position="350"/>
    </location>
</feature>